<evidence type="ECO:0000313" key="1">
    <source>
        <dbReference type="EMBL" id="WAX22393.1"/>
    </source>
</evidence>
<proteinExistence type="predicted"/>
<evidence type="ECO:0000313" key="2">
    <source>
        <dbReference type="Proteomes" id="UP001211688"/>
    </source>
</evidence>
<dbReference type="GeneID" id="79412952"/>
<dbReference type="RefSeq" id="YP_010719812.1">
    <property type="nucleotide sequence ID" value="NC_072502.1"/>
</dbReference>
<dbReference type="Proteomes" id="UP001211688">
    <property type="component" value="Segment"/>
</dbReference>
<reference evidence="1" key="1">
    <citation type="submission" date="2022-11" db="EMBL/GenBank/DDBJ databases">
        <authorList>
            <person name="Jaryenneh J.D."/>
            <person name="Schoeniger J.S."/>
            <person name="Mageeney C.M."/>
        </authorList>
    </citation>
    <scope>NUCLEOTIDE SEQUENCE</scope>
</reference>
<accession>A0AAF0AGS0</accession>
<dbReference type="KEGG" id="vg:79412952"/>
<keyword evidence="2" id="KW-1185">Reference proteome</keyword>
<protein>
    <submittedName>
        <fullName evidence="1">Uncharacterized protein</fullName>
    </submittedName>
</protein>
<sequence>MPIRKTSPVTGAVSIRPNTAKTPLELPALLYTNNKL</sequence>
<name>A0AAF0AGS0_9CAUD</name>
<dbReference type="EMBL" id="OP882271">
    <property type="protein sequence ID" value="WAX22393.1"/>
    <property type="molecule type" value="Genomic_DNA"/>
</dbReference>
<organism evidence="1 2">
    <name type="scientific">Pseudomonas phage MiCath</name>
    <dbReference type="NCBI Taxonomy" id="3003729"/>
    <lineage>
        <taxon>Viruses</taxon>
        <taxon>Duplodnaviria</taxon>
        <taxon>Heunggongvirae</taxon>
        <taxon>Uroviricota</taxon>
        <taxon>Caudoviricetes</taxon>
        <taxon>Queuovirinae</taxon>
        <taxon>Micathvirus</taxon>
        <taxon>Micathvirus micath</taxon>
    </lineage>
</organism>